<proteinExistence type="predicted"/>
<name>A0AAJ0CR57_9HYPO</name>
<comment type="caution">
    <text evidence="1">The sequence shown here is derived from an EMBL/GenBank/DDBJ whole genome shotgun (WGS) entry which is preliminary data.</text>
</comment>
<reference evidence="1" key="1">
    <citation type="submission" date="2023-06" db="EMBL/GenBank/DDBJ databases">
        <title>Conoideocrella luteorostrata (Hypocreales: Clavicipitaceae), a potential biocontrol fungus for elongate hemlock scale in United States Christmas tree production areas.</title>
        <authorList>
            <person name="Barrett H."/>
            <person name="Lovett B."/>
            <person name="Macias A.M."/>
            <person name="Stajich J.E."/>
            <person name="Kasson M.T."/>
        </authorList>
    </citation>
    <scope>NUCLEOTIDE SEQUENCE</scope>
    <source>
        <strain evidence="1">ARSEF 14590</strain>
    </source>
</reference>
<sequence>MPFDGLVTPPGMIALASDCRVDTWVLDVDGGVMYDCSSWFVDEDAPEELPWKQYERLMDVEEFFDEVYGHVKSLLLMPVPDGDGRGLYIQAGNCPKGMHYKRLLEENFWPEKLEKEFYLESLKANRRP</sequence>
<dbReference type="AlphaFoldDB" id="A0AAJ0CR57"/>
<keyword evidence="2" id="KW-1185">Reference proteome</keyword>
<dbReference type="Proteomes" id="UP001251528">
    <property type="component" value="Unassembled WGS sequence"/>
</dbReference>
<gene>
    <name evidence="1" type="ORF">QQS21_004499</name>
</gene>
<organism evidence="1 2">
    <name type="scientific">Conoideocrella luteorostrata</name>
    <dbReference type="NCBI Taxonomy" id="1105319"/>
    <lineage>
        <taxon>Eukaryota</taxon>
        <taxon>Fungi</taxon>
        <taxon>Dikarya</taxon>
        <taxon>Ascomycota</taxon>
        <taxon>Pezizomycotina</taxon>
        <taxon>Sordariomycetes</taxon>
        <taxon>Hypocreomycetidae</taxon>
        <taxon>Hypocreales</taxon>
        <taxon>Clavicipitaceae</taxon>
        <taxon>Conoideocrella</taxon>
    </lineage>
</organism>
<evidence type="ECO:0000313" key="2">
    <source>
        <dbReference type="Proteomes" id="UP001251528"/>
    </source>
</evidence>
<dbReference type="EMBL" id="JASWJB010000067">
    <property type="protein sequence ID" value="KAK2601908.1"/>
    <property type="molecule type" value="Genomic_DNA"/>
</dbReference>
<protein>
    <submittedName>
        <fullName evidence="1">Uncharacterized protein</fullName>
    </submittedName>
</protein>
<evidence type="ECO:0000313" key="1">
    <source>
        <dbReference type="EMBL" id="KAK2601908.1"/>
    </source>
</evidence>
<accession>A0AAJ0CR57</accession>